<evidence type="ECO:0000313" key="1">
    <source>
        <dbReference type="EMBL" id="SVD34975.1"/>
    </source>
</evidence>
<proteinExistence type="predicted"/>
<protein>
    <submittedName>
        <fullName evidence="1">Uncharacterized protein</fullName>
    </submittedName>
</protein>
<sequence>MTNQPETETLSMALLVQTGSLLDIYTINDKPFTGIGIMYRGNQNNPFDLSKIKTRTTFKQGRKNGPIEWFYKNG</sequence>
<feature type="non-terminal residue" evidence="1">
    <location>
        <position position="74"/>
    </location>
</feature>
<dbReference type="EMBL" id="UINC01145069">
    <property type="protein sequence ID" value="SVD34975.1"/>
    <property type="molecule type" value="Genomic_DNA"/>
</dbReference>
<reference evidence="1" key="1">
    <citation type="submission" date="2018-05" db="EMBL/GenBank/DDBJ databases">
        <authorList>
            <person name="Lanie J.A."/>
            <person name="Ng W.-L."/>
            <person name="Kazmierczak K.M."/>
            <person name="Andrzejewski T.M."/>
            <person name="Davidsen T.M."/>
            <person name="Wayne K.J."/>
            <person name="Tettelin H."/>
            <person name="Glass J.I."/>
            <person name="Rusch D."/>
            <person name="Podicherti R."/>
            <person name="Tsui H.-C.T."/>
            <person name="Winkler M.E."/>
        </authorList>
    </citation>
    <scope>NUCLEOTIDE SEQUENCE</scope>
</reference>
<accession>A0A382UM98</accession>
<organism evidence="1">
    <name type="scientific">marine metagenome</name>
    <dbReference type="NCBI Taxonomy" id="408172"/>
    <lineage>
        <taxon>unclassified sequences</taxon>
        <taxon>metagenomes</taxon>
        <taxon>ecological metagenomes</taxon>
    </lineage>
</organism>
<gene>
    <name evidence="1" type="ORF">METZ01_LOCUS387829</name>
</gene>
<dbReference type="AlphaFoldDB" id="A0A382UM98"/>
<name>A0A382UM98_9ZZZZ</name>